<dbReference type="SUPFAM" id="SSF51905">
    <property type="entry name" value="FAD/NAD(P)-binding domain"/>
    <property type="match status" value="1"/>
</dbReference>
<dbReference type="InterPro" id="IPR036188">
    <property type="entry name" value="FAD/NAD-bd_sf"/>
</dbReference>
<dbReference type="GO" id="GO:0071949">
    <property type="term" value="F:FAD binding"/>
    <property type="evidence" value="ECO:0007669"/>
    <property type="project" value="InterPro"/>
</dbReference>
<dbReference type="PANTHER" id="PTHR43422">
    <property type="entry name" value="THIAMINE THIAZOLE SYNTHASE"/>
    <property type="match status" value="1"/>
</dbReference>
<feature type="domain" description="FAD-binding" evidence="1">
    <location>
        <begin position="19"/>
        <end position="356"/>
    </location>
</feature>
<evidence type="ECO:0000313" key="2">
    <source>
        <dbReference type="EMBL" id="MBS8264259.1"/>
    </source>
</evidence>
<dbReference type="PANTHER" id="PTHR43422:SF3">
    <property type="entry name" value="THIAMINE THIAZOLE SYNTHASE"/>
    <property type="match status" value="1"/>
</dbReference>
<dbReference type="InterPro" id="IPR002938">
    <property type="entry name" value="FAD-bd"/>
</dbReference>
<accession>A0A944CK61</accession>
<reference evidence="2 3" key="1">
    <citation type="journal article" date="2021" name="Microorganisms">
        <title>Bacterial Dimethylsulfoniopropionate Biosynthesis in the East China Sea.</title>
        <authorList>
            <person name="Liu J."/>
            <person name="Zhang Y."/>
            <person name="Liu J."/>
            <person name="Zhong H."/>
            <person name="Williams B.T."/>
            <person name="Zheng Y."/>
            <person name="Curson A.R.J."/>
            <person name="Sun C."/>
            <person name="Sun H."/>
            <person name="Song D."/>
            <person name="Wagner Mackenzie B."/>
            <person name="Bermejo Martinez A."/>
            <person name="Todd J.D."/>
            <person name="Zhang X.H."/>
        </authorList>
    </citation>
    <scope>NUCLEOTIDE SEQUENCE [LARGE SCALE GENOMIC DNA]</scope>
    <source>
        <strain evidence="2 3">ESS08</strain>
    </source>
</reference>
<dbReference type="EMBL" id="QTKX01000001">
    <property type="protein sequence ID" value="MBS8264259.1"/>
    <property type="molecule type" value="Genomic_DNA"/>
</dbReference>
<dbReference type="Gene3D" id="3.50.50.60">
    <property type="entry name" value="FAD/NAD(P)-binding domain"/>
    <property type="match status" value="1"/>
</dbReference>
<evidence type="ECO:0000313" key="3">
    <source>
        <dbReference type="Proteomes" id="UP000761411"/>
    </source>
</evidence>
<sequence length="367" mass="41640">MRRIGQRMFSKKMNRDRAVVIGGGIAGKLAARVLSEFFQEVILIEKDKKNDHFTNRKGVPQGNQGHVLLKSGEEIIEELFPGIIQELSRNGAKKTDFAGDLLWSHHGTQKIRFDSNVFISQQSRPLLEWQIQQRLEKIHNINFRFDCKVQNLKFNTDEMNTIVIEDINGVVTDLLADLVIDASGAAALHNQWLRASGYGIPTKTEIKIDLFYASMVFKKIAHESINWHSLLAFPNPPEVERGGMISPIEGNRMLVTLIGYGTKEIPKNKDSFLEYAQTLNQPEMYEVIKNESPLSEEVQVYRFPALRRYHFENQRNFPTGLLVIGDAFCRVDPVFAQGMSLAAMEAKALREILMKGPKQAAVNKKLS</sequence>
<keyword evidence="3" id="KW-1185">Reference proteome</keyword>
<comment type="caution">
    <text evidence="2">The sequence shown here is derived from an EMBL/GenBank/DDBJ whole genome shotgun (WGS) entry which is preliminary data.</text>
</comment>
<organism evidence="2 3">
    <name type="scientific">Mesobacillus boroniphilus</name>
    <dbReference type="NCBI Taxonomy" id="308892"/>
    <lineage>
        <taxon>Bacteria</taxon>
        <taxon>Bacillati</taxon>
        <taxon>Bacillota</taxon>
        <taxon>Bacilli</taxon>
        <taxon>Bacillales</taxon>
        <taxon>Bacillaceae</taxon>
        <taxon>Mesobacillus</taxon>
    </lineage>
</organism>
<name>A0A944CK61_9BACI</name>
<dbReference type="Proteomes" id="UP000761411">
    <property type="component" value="Unassembled WGS sequence"/>
</dbReference>
<evidence type="ECO:0000259" key="1">
    <source>
        <dbReference type="Pfam" id="PF01494"/>
    </source>
</evidence>
<gene>
    <name evidence="2" type="ORF">DYI25_07400</name>
</gene>
<dbReference type="AlphaFoldDB" id="A0A944CK61"/>
<proteinExistence type="predicted"/>
<protein>
    <submittedName>
        <fullName evidence="2">Glutamate synthase subunit beta</fullName>
    </submittedName>
</protein>
<dbReference type="Pfam" id="PF01494">
    <property type="entry name" value="FAD_binding_3"/>
    <property type="match status" value="1"/>
</dbReference>